<dbReference type="Gene3D" id="3.20.20.100">
    <property type="entry name" value="NADP-dependent oxidoreductase domain"/>
    <property type="match status" value="1"/>
</dbReference>
<dbReference type="PANTHER" id="PTHR43625:SF83">
    <property type="entry name" value="NADP-DEPENDENT OXIDOREDUCTASE DOMAIN-CONTAINING PROTEIN"/>
    <property type="match status" value="1"/>
</dbReference>
<dbReference type="HOGENOM" id="CLU_023205_2_3_1"/>
<dbReference type="InterPro" id="IPR018170">
    <property type="entry name" value="Aldo/ket_reductase_CS"/>
</dbReference>
<dbReference type="AlphaFoldDB" id="L1JIN9"/>
<dbReference type="InterPro" id="IPR023210">
    <property type="entry name" value="NADP_OxRdtase_dom"/>
</dbReference>
<dbReference type="PROSITE" id="PS00062">
    <property type="entry name" value="ALDOKETO_REDUCTASE_2"/>
    <property type="match status" value="1"/>
</dbReference>
<dbReference type="Proteomes" id="UP000011087">
    <property type="component" value="Unassembled WGS sequence"/>
</dbReference>
<protein>
    <recommendedName>
        <fullName evidence="2">NADP-dependent oxidoreductase domain-containing protein</fullName>
    </recommendedName>
</protein>
<name>L1JIN9_GUITC</name>
<reference evidence="3 5" key="1">
    <citation type="journal article" date="2012" name="Nature">
        <title>Algal genomes reveal evolutionary mosaicism and the fate of nucleomorphs.</title>
        <authorList>
            <consortium name="DOE Joint Genome Institute"/>
            <person name="Curtis B.A."/>
            <person name="Tanifuji G."/>
            <person name="Burki F."/>
            <person name="Gruber A."/>
            <person name="Irimia M."/>
            <person name="Maruyama S."/>
            <person name="Arias M.C."/>
            <person name="Ball S.G."/>
            <person name="Gile G.H."/>
            <person name="Hirakawa Y."/>
            <person name="Hopkins J.F."/>
            <person name="Kuo A."/>
            <person name="Rensing S.A."/>
            <person name="Schmutz J."/>
            <person name="Symeonidi A."/>
            <person name="Elias M."/>
            <person name="Eveleigh R.J."/>
            <person name="Herman E.K."/>
            <person name="Klute M.J."/>
            <person name="Nakayama T."/>
            <person name="Obornik M."/>
            <person name="Reyes-Prieto A."/>
            <person name="Armbrust E.V."/>
            <person name="Aves S.J."/>
            <person name="Beiko R.G."/>
            <person name="Coutinho P."/>
            <person name="Dacks J.B."/>
            <person name="Durnford D.G."/>
            <person name="Fast N.M."/>
            <person name="Green B.R."/>
            <person name="Grisdale C.J."/>
            <person name="Hempel F."/>
            <person name="Henrissat B."/>
            <person name="Hoppner M.P."/>
            <person name="Ishida K."/>
            <person name="Kim E."/>
            <person name="Koreny L."/>
            <person name="Kroth P.G."/>
            <person name="Liu Y."/>
            <person name="Malik S.B."/>
            <person name="Maier U.G."/>
            <person name="McRose D."/>
            <person name="Mock T."/>
            <person name="Neilson J.A."/>
            <person name="Onodera N.T."/>
            <person name="Poole A.M."/>
            <person name="Pritham E.J."/>
            <person name="Richards T.A."/>
            <person name="Rocap G."/>
            <person name="Roy S.W."/>
            <person name="Sarai C."/>
            <person name="Schaack S."/>
            <person name="Shirato S."/>
            <person name="Slamovits C.H."/>
            <person name="Spencer D.F."/>
            <person name="Suzuki S."/>
            <person name="Worden A.Z."/>
            <person name="Zauner S."/>
            <person name="Barry K."/>
            <person name="Bell C."/>
            <person name="Bharti A.K."/>
            <person name="Crow J.A."/>
            <person name="Grimwood J."/>
            <person name="Kramer R."/>
            <person name="Lindquist E."/>
            <person name="Lucas S."/>
            <person name="Salamov A."/>
            <person name="McFadden G.I."/>
            <person name="Lane C.E."/>
            <person name="Keeling P.J."/>
            <person name="Gray M.W."/>
            <person name="Grigoriev I.V."/>
            <person name="Archibald J.M."/>
        </authorList>
    </citation>
    <scope>NUCLEOTIDE SEQUENCE</scope>
    <source>
        <strain evidence="3 5">CCMP2712</strain>
    </source>
</reference>
<dbReference type="GO" id="GO:0005737">
    <property type="term" value="C:cytoplasm"/>
    <property type="evidence" value="ECO:0007669"/>
    <property type="project" value="TreeGrafter"/>
</dbReference>
<dbReference type="EMBL" id="JH992987">
    <property type="protein sequence ID" value="EKX47960.1"/>
    <property type="molecule type" value="Genomic_DNA"/>
</dbReference>
<dbReference type="OMA" id="AWANEAY"/>
<evidence type="ECO:0000313" key="3">
    <source>
        <dbReference type="EMBL" id="EKX47960.1"/>
    </source>
</evidence>
<dbReference type="eggNOG" id="KOG1575">
    <property type="taxonomic scope" value="Eukaryota"/>
</dbReference>
<dbReference type="KEGG" id="gtt:GUITHDRAFT_106047"/>
<proteinExistence type="predicted"/>
<dbReference type="EnsemblProtists" id="EKX47960">
    <property type="protein sequence ID" value="EKX47960"/>
    <property type="gene ID" value="GUITHDRAFT_106047"/>
</dbReference>
<evidence type="ECO:0000313" key="5">
    <source>
        <dbReference type="Proteomes" id="UP000011087"/>
    </source>
</evidence>
<keyword evidence="1" id="KW-0560">Oxidoreductase</keyword>
<dbReference type="InterPro" id="IPR036812">
    <property type="entry name" value="NAD(P)_OxRdtase_dom_sf"/>
</dbReference>
<dbReference type="SUPFAM" id="SSF51430">
    <property type="entry name" value="NAD(P)-linked oxidoreductase"/>
    <property type="match status" value="1"/>
</dbReference>
<sequence length="384" mass="41717">MLEHQRAILPLQRARSDRCSGAANRLELLMTIEAGNVRKVRLGAGTLEVSEIGCGTLAWGETGMGFGSYYTETILSQAFKELVEGGVNLIDTSEVYGRASMREGSSSEQLIAKFRDQLPVDAPPVVLSSKFFPAPWSNTLVGGGVRLGRKAVVEAIRGSITRLGCGQIDLYQMQFPFPYLGGQQALLEGFAEAVDFGLCKSVGVCNFDVNEIQEAHAILAKHGVPLASNQVREMEISVLAYEPLAKGLLTGKFHEHQHQDGPQPTSMFSDSELLICRPIMNLLRLLGAFEGGRTTAQVALNYIISKGAIPIVGVKNVGQAREVMGAAGWNLSDNDLKVSQILDERLVEMDAEMQRQDVQSTFGDKRGSFLGCLEELRLGEILSN</sequence>
<reference evidence="4" key="3">
    <citation type="submission" date="2016-03" db="UniProtKB">
        <authorList>
            <consortium name="EnsemblProtists"/>
        </authorList>
    </citation>
    <scope>IDENTIFICATION</scope>
</reference>
<dbReference type="OrthoDB" id="37537at2759"/>
<accession>L1JIN9</accession>
<gene>
    <name evidence="3" type="ORF">GUITHDRAFT_106047</name>
</gene>
<evidence type="ECO:0000259" key="2">
    <source>
        <dbReference type="Pfam" id="PF00248"/>
    </source>
</evidence>
<dbReference type="Pfam" id="PF00248">
    <property type="entry name" value="Aldo_ket_red"/>
    <property type="match status" value="2"/>
</dbReference>
<dbReference type="InterPro" id="IPR050791">
    <property type="entry name" value="Aldo-Keto_reductase"/>
</dbReference>
<feature type="domain" description="NADP-dependent oxidoreductase" evidence="2">
    <location>
        <begin position="51"/>
        <end position="232"/>
    </location>
</feature>
<dbReference type="PaxDb" id="55529-EKX47960"/>
<feature type="domain" description="NADP-dependent oxidoreductase" evidence="2">
    <location>
        <begin position="235"/>
        <end position="337"/>
    </location>
</feature>
<dbReference type="STRING" id="905079.L1JIN9"/>
<dbReference type="GO" id="GO:0016491">
    <property type="term" value="F:oxidoreductase activity"/>
    <property type="evidence" value="ECO:0007669"/>
    <property type="project" value="UniProtKB-KW"/>
</dbReference>
<organism evidence="3">
    <name type="scientific">Guillardia theta (strain CCMP2712)</name>
    <name type="common">Cryptophyte</name>
    <dbReference type="NCBI Taxonomy" id="905079"/>
    <lineage>
        <taxon>Eukaryota</taxon>
        <taxon>Cryptophyceae</taxon>
        <taxon>Pyrenomonadales</taxon>
        <taxon>Geminigeraceae</taxon>
        <taxon>Guillardia</taxon>
    </lineage>
</organism>
<keyword evidence="5" id="KW-1185">Reference proteome</keyword>
<evidence type="ECO:0000313" key="4">
    <source>
        <dbReference type="EnsemblProtists" id="EKX47960"/>
    </source>
</evidence>
<dbReference type="PANTHER" id="PTHR43625">
    <property type="entry name" value="AFLATOXIN B1 ALDEHYDE REDUCTASE"/>
    <property type="match status" value="1"/>
</dbReference>
<dbReference type="RefSeq" id="XP_005834940.1">
    <property type="nucleotide sequence ID" value="XM_005834883.1"/>
</dbReference>
<dbReference type="GeneID" id="17304789"/>
<evidence type="ECO:0000256" key="1">
    <source>
        <dbReference type="ARBA" id="ARBA00023002"/>
    </source>
</evidence>
<reference evidence="5" key="2">
    <citation type="submission" date="2012-11" db="EMBL/GenBank/DDBJ databases">
        <authorList>
            <person name="Kuo A."/>
            <person name="Curtis B.A."/>
            <person name="Tanifuji G."/>
            <person name="Burki F."/>
            <person name="Gruber A."/>
            <person name="Irimia M."/>
            <person name="Maruyama S."/>
            <person name="Arias M.C."/>
            <person name="Ball S.G."/>
            <person name="Gile G.H."/>
            <person name="Hirakawa Y."/>
            <person name="Hopkins J.F."/>
            <person name="Rensing S.A."/>
            <person name="Schmutz J."/>
            <person name="Symeonidi A."/>
            <person name="Elias M."/>
            <person name="Eveleigh R.J."/>
            <person name="Herman E.K."/>
            <person name="Klute M.J."/>
            <person name="Nakayama T."/>
            <person name="Obornik M."/>
            <person name="Reyes-Prieto A."/>
            <person name="Armbrust E.V."/>
            <person name="Aves S.J."/>
            <person name="Beiko R.G."/>
            <person name="Coutinho P."/>
            <person name="Dacks J.B."/>
            <person name="Durnford D.G."/>
            <person name="Fast N.M."/>
            <person name="Green B.R."/>
            <person name="Grisdale C."/>
            <person name="Hempe F."/>
            <person name="Henrissat B."/>
            <person name="Hoppner M.P."/>
            <person name="Ishida K.-I."/>
            <person name="Kim E."/>
            <person name="Koreny L."/>
            <person name="Kroth P.G."/>
            <person name="Liu Y."/>
            <person name="Malik S.-B."/>
            <person name="Maier U.G."/>
            <person name="McRose D."/>
            <person name="Mock T."/>
            <person name="Neilson J.A."/>
            <person name="Onodera N.T."/>
            <person name="Poole A.M."/>
            <person name="Pritham E.J."/>
            <person name="Richards T.A."/>
            <person name="Rocap G."/>
            <person name="Roy S.W."/>
            <person name="Sarai C."/>
            <person name="Schaack S."/>
            <person name="Shirato S."/>
            <person name="Slamovits C.H."/>
            <person name="Spencer D.F."/>
            <person name="Suzuki S."/>
            <person name="Worden A.Z."/>
            <person name="Zauner S."/>
            <person name="Barry K."/>
            <person name="Bell C."/>
            <person name="Bharti A.K."/>
            <person name="Crow J.A."/>
            <person name="Grimwood J."/>
            <person name="Kramer R."/>
            <person name="Lindquist E."/>
            <person name="Lucas S."/>
            <person name="Salamov A."/>
            <person name="McFadden G.I."/>
            <person name="Lane C.E."/>
            <person name="Keeling P.J."/>
            <person name="Gray M.W."/>
            <person name="Grigoriev I.V."/>
            <person name="Archibald J.M."/>
        </authorList>
    </citation>
    <scope>NUCLEOTIDE SEQUENCE</scope>
    <source>
        <strain evidence="5">CCMP2712</strain>
    </source>
</reference>